<dbReference type="Proteomes" id="UP000299102">
    <property type="component" value="Unassembled WGS sequence"/>
</dbReference>
<protein>
    <submittedName>
        <fullName evidence="1">Uncharacterized protein</fullName>
    </submittedName>
</protein>
<reference evidence="1 2" key="1">
    <citation type="journal article" date="2019" name="Commun. Biol.">
        <title>The bagworm genome reveals a unique fibroin gene that provides high tensile strength.</title>
        <authorList>
            <person name="Kono N."/>
            <person name="Nakamura H."/>
            <person name="Ohtoshi R."/>
            <person name="Tomita M."/>
            <person name="Numata K."/>
            <person name="Arakawa K."/>
        </authorList>
    </citation>
    <scope>NUCLEOTIDE SEQUENCE [LARGE SCALE GENOMIC DNA]</scope>
</reference>
<comment type="caution">
    <text evidence="1">The sequence shown here is derived from an EMBL/GenBank/DDBJ whole genome shotgun (WGS) entry which is preliminary data.</text>
</comment>
<proteinExistence type="predicted"/>
<dbReference type="EMBL" id="BGZK01000117">
    <property type="protein sequence ID" value="GBP20334.1"/>
    <property type="molecule type" value="Genomic_DNA"/>
</dbReference>
<keyword evidence="2" id="KW-1185">Reference proteome</keyword>
<gene>
    <name evidence="1" type="ORF">EVAR_10598_1</name>
</gene>
<accession>A0A4C1U2P9</accession>
<evidence type="ECO:0000313" key="2">
    <source>
        <dbReference type="Proteomes" id="UP000299102"/>
    </source>
</evidence>
<dbReference type="AlphaFoldDB" id="A0A4C1U2P9"/>
<evidence type="ECO:0000313" key="1">
    <source>
        <dbReference type="EMBL" id="GBP20334.1"/>
    </source>
</evidence>
<organism evidence="1 2">
    <name type="scientific">Eumeta variegata</name>
    <name type="common">Bagworm moth</name>
    <name type="synonym">Eumeta japonica</name>
    <dbReference type="NCBI Taxonomy" id="151549"/>
    <lineage>
        <taxon>Eukaryota</taxon>
        <taxon>Metazoa</taxon>
        <taxon>Ecdysozoa</taxon>
        <taxon>Arthropoda</taxon>
        <taxon>Hexapoda</taxon>
        <taxon>Insecta</taxon>
        <taxon>Pterygota</taxon>
        <taxon>Neoptera</taxon>
        <taxon>Endopterygota</taxon>
        <taxon>Lepidoptera</taxon>
        <taxon>Glossata</taxon>
        <taxon>Ditrysia</taxon>
        <taxon>Tineoidea</taxon>
        <taxon>Psychidae</taxon>
        <taxon>Oiketicinae</taxon>
        <taxon>Eumeta</taxon>
    </lineage>
</organism>
<name>A0A4C1U2P9_EUMVA</name>
<sequence length="84" mass="9207">MTLLKGWDGGLRQNIPFGECGDIPSIFNPVSPTGDVRKVLCPRLRPRRKVTLGSIFEHVEERPNLTSVVEDTAPSTFDNEAGNG</sequence>